<evidence type="ECO:0000313" key="2">
    <source>
        <dbReference type="Proteomes" id="UP001215598"/>
    </source>
</evidence>
<sequence length="184" mass="21073">MFLKKDWAVAHWSWLTESAAEAWYRHPTCSGIRTHAPLITLFLNVITGRWQQYQLGYETFTAIQAASAELALALIFGKDYCSILTKCSVTGDTGLYMMCAKITLIQKEIFRSSRRRKKPKSVNIWSKYYSMSTPSRLTCPTLPGLELIRPQDLVWFSTTLELLRDIAKLATVLFKFFAFATIVK</sequence>
<dbReference type="EMBL" id="JARKIB010000185">
    <property type="protein sequence ID" value="KAJ7726654.1"/>
    <property type="molecule type" value="Genomic_DNA"/>
</dbReference>
<dbReference type="Proteomes" id="UP001215598">
    <property type="component" value="Unassembled WGS sequence"/>
</dbReference>
<keyword evidence="2" id="KW-1185">Reference proteome</keyword>
<name>A0AAD7HRL2_9AGAR</name>
<proteinExistence type="predicted"/>
<protein>
    <submittedName>
        <fullName evidence="1">Uncharacterized protein</fullName>
    </submittedName>
</protein>
<reference evidence="1" key="1">
    <citation type="submission" date="2023-03" db="EMBL/GenBank/DDBJ databases">
        <title>Massive genome expansion in bonnet fungi (Mycena s.s.) driven by repeated elements and novel gene families across ecological guilds.</title>
        <authorList>
            <consortium name="Lawrence Berkeley National Laboratory"/>
            <person name="Harder C.B."/>
            <person name="Miyauchi S."/>
            <person name="Viragh M."/>
            <person name="Kuo A."/>
            <person name="Thoen E."/>
            <person name="Andreopoulos B."/>
            <person name="Lu D."/>
            <person name="Skrede I."/>
            <person name="Drula E."/>
            <person name="Henrissat B."/>
            <person name="Morin E."/>
            <person name="Kohler A."/>
            <person name="Barry K."/>
            <person name="LaButti K."/>
            <person name="Morin E."/>
            <person name="Salamov A."/>
            <person name="Lipzen A."/>
            <person name="Mereny Z."/>
            <person name="Hegedus B."/>
            <person name="Baldrian P."/>
            <person name="Stursova M."/>
            <person name="Weitz H."/>
            <person name="Taylor A."/>
            <person name="Grigoriev I.V."/>
            <person name="Nagy L.G."/>
            <person name="Martin F."/>
            <person name="Kauserud H."/>
        </authorList>
    </citation>
    <scope>NUCLEOTIDE SEQUENCE</scope>
    <source>
        <strain evidence="1">CBHHK182m</strain>
    </source>
</reference>
<gene>
    <name evidence="1" type="ORF">B0H16DRAFT_264614</name>
</gene>
<evidence type="ECO:0000313" key="1">
    <source>
        <dbReference type="EMBL" id="KAJ7726654.1"/>
    </source>
</evidence>
<dbReference type="AlphaFoldDB" id="A0AAD7HRL2"/>
<accession>A0AAD7HRL2</accession>
<organism evidence="1 2">
    <name type="scientific">Mycena metata</name>
    <dbReference type="NCBI Taxonomy" id="1033252"/>
    <lineage>
        <taxon>Eukaryota</taxon>
        <taxon>Fungi</taxon>
        <taxon>Dikarya</taxon>
        <taxon>Basidiomycota</taxon>
        <taxon>Agaricomycotina</taxon>
        <taxon>Agaricomycetes</taxon>
        <taxon>Agaricomycetidae</taxon>
        <taxon>Agaricales</taxon>
        <taxon>Marasmiineae</taxon>
        <taxon>Mycenaceae</taxon>
        <taxon>Mycena</taxon>
    </lineage>
</organism>
<comment type="caution">
    <text evidence="1">The sequence shown here is derived from an EMBL/GenBank/DDBJ whole genome shotgun (WGS) entry which is preliminary data.</text>
</comment>